<gene>
    <name evidence="1" type="ORF">LTR69_002077</name>
</gene>
<name>A0ABR0JL62_9EURO</name>
<dbReference type="Proteomes" id="UP001345691">
    <property type="component" value="Unassembled WGS sequence"/>
</dbReference>
<evidence type="ECO:0000313" key="1">
    <source>
        <dbReference type="EMBL" id="KAK5066730.1"/>
    </source>
</evidence>
<organism evidence="1 2">
    <name type="scientific">Exophiala sideris</name>
    <dbReference type="NCBI Taxonomy" id="1016849"/>
    <lineage>
        <taxon>Eukaryota</taxon>
        <taxon>Fungi</taxon>
        <taxon>Dikarya</taxon>
        <taxon>Ascomycota</taxon>
        <taxon>Pezizomycotina</taxon>
        <taxon>Eurotiomycetes</taxon>
        <taxon>Chaetothyriomycetidae</taxon>
        <taxon>Chaetothyriales</taxon>
        <taxon>Herpotrichiellaceae</taxon>
        <taxon>Exophiala</taxon>
    </lineage>
</organism>
<keyword evidence="2" id="KW-1185">Reference proteome</keyword>
<sequence>MFLGRRAMIDLPKSLSKVGLDTIFIDRLTHGISCMAEVHRFNSVTQFVVAIKSLLFNPAGDDKIPDTQKQGIYNALINYEWTLTPEQTIIIPKFISQGSLFSILKSSNVVEIQSQGRNIPGFDKQIWSRAAPIIAGHAIAAKAELNPDMTKELLANHQCDWRAAGGPGNGAVWCGIRKWHQALPSPYRTDIAVIKLDHKTIEAMELAEVSADHARNIHAEIRPLKENKVYKLTIQYEKERVVTQNILVSMPHVFFQDLKSTLAAGQSWCCFIIEATPGHVKKQFDALDQKRKVHAAADPMKQEVLVLRHEPYRNVDSLRELAFPLEDDDPKKSKFGTNKVWFIKAAEFTTSQGQFFIKLGQNAPTTKYTFRRPGFCTNLEKESDFTEFIAYLSQKEEEYSAFTRTEYECLTHKMKAVEIPGGSDRRRIILLPLPTEEQTRLNEGDTFKMVFDISDMLAKIASPKKIVVHLFGPNAEEMMRNRVFLDDRRKENDRPEIYSMQEQLSSWTDMRRAQAPANWRVVRRTEERAWNVRVS</sequence>
<accession>A0ABR0JL62</accession>
<dbReference type="InterPro" id="IPR037238">
    <property type="entry name" value="YbiA-like_sf"/>
</dbReference>
<dbReference type="EMBL" id="JAVRRF010000003">
    <property type="protein sequence ID" value="KAK5066730.1"/>
    <property type="molecule type" value="Genomic_DNA"/>
</dbReference>
<comment type="caution">
    <text evidence="1">The sequence shown here is derived from an EMBL/GenBank/DDBJ whole genome shotgun (WGS) entry which is preliminary data.</text>
</comment>
<dbReference type="SUPFAM" id="SSF143990">
    <property type="entry name" value="YbiA-like"/>
    <property type="match status" value="1"/>
</dbReference>
<reference evidence="1 2" key="1">
    <citation type="submission" date="2023-08" db="EMBL/GenBank/DDBJ databases">
        <title>Black Yeasts Isolated from many extreme environments.</title>
        <authorList>
            <person name="Coleine C."/>
            <person name="Stajich J.E."/>
            <person name="Selbmann L."/>
        </authorList>
    </citation>
    <scope>NUCLEOTIDE SEQUENCE [LARGE SCALE GENOMIC DNA]</scope>
    <source>
        <strain evidence="1 2">CCFEE 6328</strain>
    </source>
</reference>
<protein>
    <submittedName>
        <fullName evidence="1">Uncharacterized protein</fullName>
    </submittedName>
</protein>
<evidence type="ECO:0000313" key="2">
    <source>
        <dbReference type="Proteomes" id="UP001345691"/>
    </source>
</evidence>
<proteinExistence type="predicted"/>